<dbReference type="Proteomes" id="UP000625804">
    <property type="component" value="Unassembled WGS sequence"/>
</dbReference>
<keyword evidence="4" id="KW-1185">Reference proteome</keyword>
<gene>
    <name evidence="3" type="ORF">HR057_13315</name>
</gene>
<comment type="similarity">
    <text evidence="1">Belongs to the glycosyltransferase 2 family.</text>
</comment>
<dbReference type="CDD" id="cd00761">
    <property type="entry name" value="Glyco_tranf_GTA_type"/>
    <property type="match status" value="1"/>
</dbReference>
<dbReference type="SUPFAM" id="SSF53448">
    <property type="entry name" value="Nucleotide-diphospho-sugar transferases"/>
    <property type="match status" value="1"/>
</dbReference>
<organism evidence="3 4">
    <name type="scientific">Calidifontibacillus erzurumensis</name>
    <dbReference type="NCBI Taxonomy" id="2741433"/>
    <lineage>
        <taxon>Bacteria</taxon>
        <taxon>Bacillati</taxon>
        <taxon>Bacillota</taxon>
        <taxon>Bacilli</taxon>
        <taxon>Bacillales</taxon>
        <taxon>Bacillaceae</taxon>
        <taxon>Calidifontibacillus/Schinkia group</taxon>
        <taxon>Calidifontibacillus</taxon>
    </lineage>
</organism>
<dbReference type="InterPro" id="IPR029044">
    <property type="entry name" value="Nucleotide-diphossugar_trans"/>
</dbReference>
<reference evidence="3" key="1">
    <citation type="submission" date="2020-06" db="EMBL/GenBank/DDBJ databases">
        <title>A novel thermopfilic bacterium from Erzurum, Turkey.</title>
        <authorList>
            <person name="Adiguzel A."/>
            <person name="Ay H."/>
            <person name="Baltaci M.O."/>
        </authorList>
    </citation>
    <scope>NUCLEOTIDE SEQUENCE</scope>
    <source>
        <strain evidence="3">P2</strain>
    </source>
</reference>
<dbReference type="PANTHER" id="PTHR22916:SF3">
    <property type="entry name" value="UDP-GLCNAC:BETAGAL BETA-1,3-N-ACETYLGLUCOSAMINYLTRANSFERASE-LIKE PROTEIN 1"/>
    <property type="match status" value="1"/>
</dbReference>
<dbReference type="Gene3D" id="3.90.550.10">
    <property type="entry name" value="Spore Coat Polysaccharide Biosynthesis Protein SpsA, Chain A"/>
    <property type="match status" value="1"/>
</dbReference>
<accession>A0A8J8K950</accession>
<dbReference type="RefSeq" id="WP_173731934.1">
    <property type="nucleotide sequence ID" value="NZ_JABTTE010000020.1"/>
</dbReference>
<dbReference type="GO" id="GO:0016758">
    <property type="term" value="F:hexosyltransferase activity"/>
    <property type="evidence" value="ECO:0007669"/>
    <property type="project" value="UniProtKB-ARBA"/>
</dbReference>
<comment type="caution">
    <text evidence="3">The sequence shown here is derived from an EMBL/GenBank/DDBJ whole genome shotgun (WGS) entry which is preliminary data.</text>
</comment>
<dbReference type="PANTHER" id="PTHR22916">
    <property type="entry name" value="GLYCOSYLTRANSFERASE"/>
    <property type="match status" value="1"/>
</dbReference>
<sequence length="313" mass="36196">MKPLISVIIPVYNRESKIHIALDSLINQTFQDFEVVIVDDGSVDRTAQVIEKYTNTDSRFKYIYQKNAGVSSARNKGIEKAKGNYISFLDSDDYYDSTFLEKMYSKISEKKADVCYCSFYNVTAKGKSPSITVFKEGDILIDYILENVKINTNCWLIKKKLLHLNDLHFPTNVSWGEDVEFFSEVLSKTKNVCCVKEFLTYYVRKGDESNLSSFSLDKLDKDFSSISRMCQNLGADSDLKLKKALINYRLSAVITYRLLNAIKKNWDKTDILNYFEKYKDYILTFSFNNGLRSVKLNLSKVLLIYKLNKLKKS</sequence>
<dbReference type="EMBL" id="JABTTE010000020">
    <property type="protein sequence ID" value="NSL52731.1"/>
    <property type="molecule type" value="Genomic_DNA"/>
</dbReference>
<proteinExistence type="inferred from homology"/>
<dbReference type="InterPro" id="IPR001173">
    <property type="entry name" value="Glyco_trans_2-like"/>
</dbReference>
<evidence type="ECO:0000256" key="1">
    <source>
        <dbReference type="ARBA" id="ARBA00006739"/>
    </source>
</evidence>
<evidence type="ECO:0000313" key="3">
    <source>
        <dbReference type="EMBL" id="NSL52731.1"/>
    </source>
</evidence>
<evidence type="ECO:0000313" key="4">
    <source>
        <dbReference type="Proteomes" id="UP000625804"/>
    </source>
</evidence>
<feature type="domain" description="Glycosyltransferase 2-like" evidence="2">
    <location>
        <begin position="6"/>
        <end position="127"/>
    </location>
</feature>
<dbReference type="AlphaFoldDB" id="A0A8J8K950"/>
<evidence type="ECO:0000259" key="2">
    <source>
        <dbReference type="Pfam" id="PF00535"/>
    </source>
</evidence>
<dbReference type="Pfam" id="PF00535">
    <property type="entry name" value="Glycos_transf_2"/>
    <property type="match status" value="1"/>
</dbReference>
<name>A0A8J8K950_9BACI</name>
<protein>
    <submittedName>
        <fullName evidence="3">Glycosyltransferase family 2 protein</fullName>
    </submittedName>
</protein>